<evidence type="ECO:0000256" key="1">
    <source>
        <dbReference type="SAM" id="MobiDB-lite"/>
    </source>
</evidence>
<feature type="compositionally biased region" description="Low complexity" evidence="1">
    <location>
        <begin position="386"/>
        <end position="396"/>
    </location>
</feature>
<gene>
    <name evidence="2" type="ORF">BDY17DRAFT_158883</name>
</gene>
<feature type="region of interest" description="Disordered" evidence="1">
    <location>
        <begin position="148"/>
        <end position="172"/>
    </location>
</feature>
<feature type="compositionally biased region" description="Low complexity" evidence="1">
    <location>
        <begin position="35"/>
        <end position="47"/>
    </location>
</feature>
<dbReference type="AlphaFoldDB" id="A0A6A6PQT5"/>
<accession>A0A6A6PQT5</accession>
<feature type="compositionally biased region" description="Polar residues" evidence="1">
    <location>
        <begin position="14"/>
        <end position="28"/>
    </location>
</feature>
<organism evidence="2 3">
    <name type="scientific">Neohortaea acidophila</name>
    <dbReference type="NCBI Taxonomy" id="245834"/>
    <lineage>
        <taxon>Eukaryota</taxon>
        <taxon>Fungi</taxon>
        <taxon>Dikarya</taxon>
        <taxon>Ascomycota</taxon>
        <taxon>Pezizomycotina</taxon>
        <taxon>Dothideomycetes</taxon>
        <taxon>Dothideomycetidae</taxon>
        <taxon>Mycosphaerellales</taxon>
        <taxon>Teratosphaeriaceae</taxon>
        <taxon>Neohortaea</taxon>
    </lineage>
</organism>
<feature type="region of interest" description="Disordered" evidence="1">
    <location>
        <begin position="386"/>
        <end position="409"/>
    </location>
</feature>
<feature type="compositionally biased region" description="Polar residues" evidence="1">
    <location>
        <begin position="66"/>
        <end position="77"/>
    </location>
</feature>
<protein>
    <submittedName>
        <fullName evidence="2">Uncharacterized protein</fullName>
    </submittedName>
</protein>
<feature type="compositionally biased region" description="Acidic residues" evidence="1">
    <location>
        <begin position="162"/>
        <end position="172"/>
    </location>
</feature>
<dbReference type="EMBL" id="MU001636">
    <property type="protein sequence ID" value="KAF2482372.1"/>
    <property type="molecule type" value="Genomic_DNA"/>
</dbReference>
<feature type="region of interest" description="Disordered" evidence="1">
    <location>
        <begin position="14"/>
        <end position="77"/>
    </location>
</feature>
<sequence length="409" mass="45584">MAIGFGRNSLVTARMSSSQLRPNANASTPLPRIPLTNGALATATAGKRAAEDDLNSAGKKQKPLDTLSSDPVASSTGYDFEFSEADESAGTPDSVDENEDNAPCDENCRCNAPYVSCDMPYTGGSFFDFHDARKQRLVDMLDAIDASECRLPPKGPLPPPQDDADDEYDEDDDEDLPVVVNTELFNRTALKPSTLAQARDPNADPVRVGLSRIEDKVSWIWGYIVDNEDHEELRDRIEPKLNILMGDIAELRNKIVPRLVTLTVDIAELRKRIVPRLDLLTGTVEMTKAQLNRVEESMKTFQDEQRKNWGLLFEGMKSLDERVMHRLPIASHHHHPGPYFHEAAPGVQGPLPVHHNRFAPQHAYHHGSHPAQQMPPHMTPQIHYQVPQAQHAQPQPVQQPQPQPEARLS</sequence>
<proteinExistence type="predicted"/>
<evidence type="ECO:0000313" key="3">
    <source>
        <dbReference type="Proteomes" id="UP000799767"/>
    </source>
</evidence>
<reference evidence="2" key="1">
    <citation type="journal article" date="2020" name="Stud. Mycol.">
        <title>101 Dothideomycetes genomes: a test case for predicting lifestyles and emergence of pathogens.</title>
        <authorList>
            <person name="Haridas S."/>
            <person name="Albert R."/>
            <person name="Binder M."/>
            <person name="Bloem J."/>
            <person name="Labutti K."/>
            <person name="Salamov A."/>
            <person name="Andreopoulos B."/>
            <person name="Baker S."/>
            <person name="Barry K."/>
            <person name="Bills G."/>
            <person name="Bluhm B."/>
            <person name="Cannon C."/>
            <person name="Castanera R."/>
            <person name="Culley D."/>
            <person name="Daum C."/>
            <person name="Ezra D."/>
            <person name="Gonzalez J."/>
            <person name="Henrissat B."/>
            <person name="Kuo A."/>
            <person name="Liang C."/>
            <person name="Lipzen A."/>
            <person name="Lutzoni F."/>
            <person name="Magnuson J."/>
            <person name="Mondo S."/>
            <person name="Nolan M."/>
            <person name="Ohm R."/>
            <person name="Pangilinan J."/>
            <person name="Park H.-J."/>
            <person name="Ramirez L."/>
            <person name="Alfaro M."/>
            <person name="Sun H."/>
            <person name="Tritt A."/>
            <person name="Yoshinaga Y."/>
            <person name="Zwiers L.-H."/>
            <person name="Turgeon B."/>
            <person name="Goodwin S."/>
            <person name="Spatafora J."/>
            <person name="Crous P."/>
            <person name="Grigoriev I."/>
        </authorList>
    </citation>
    <scope>NUCLEOTIDE SEQUENCE</scope>
    <source>
        <strain evidence="2">CBS 113389</strain>
    </source>
</reference>
<evidence type="ECO:0000313" key="2">
    <source>
        <dbReference type="EMBL" id="KAF2482372.1"/>
    </source>
</evidence>
<dbReference type="RefSeq" id="XP_033588942.1">
    <property type="nucleotide sequence ID" value="XM_033729692.1"/>
</dbReference>
<name>A0A6A6PQT5_9PEZI</name>
<dbReference type="Proteomes" id="UP000799767">
    <property type="component" value="Unassembled WGS sequence"/>
</dbReference>
<dbReference type="GeneID" id="54470694"/>
<keyword evidence="3" id="KW-1185">Reference proteome</keyword>